<dbReference type="Gene3D" id="2.30.42.10">
    <property type="match status" value="2"/>
</dbReference>
<dbReference type="Proteomes" id="UP000245506">
    <property type="component" value="Unassembled WGS sequence"/>
</dbReference>
<dbReference type="SMART" id="SM00228">
    <property type="entry name" value="PDZ"/>
    <property type="match status" value="2"/>
</dbReference>
<keyword evidence="7 18" id="KW-0645">Protease</keyword>
<evidence type="ECO:0000259" key="17">
    <source>
        <dbReference type="PROSITE" id="PS50106"/>
    </source>
</evidence>
<comment type="subcellular location">
    <subcellularLocation>
        <location evidence="3">Periplasm</location>
    </subcellularLocation>
</comment>
<keyword evidence="9" id="KW-0677">Repeat</keyword>
<evidence type="ECO:0000256" key="8">
    <source>
        <dbReference type="ARBA" id="ARBA00022729"/>
    </source>
</evidence>
<dbReference type="PRINTS" id="PR00834">
    <property type="entry name" value="PROTEASES2C"/>
</dbReference>
<dbReference type="PANTHER" id="PTHR22939">
    <property type="entry name" value="SERINE PROTEASE FAMILY S1C HTRA-RELATED"/>
    <property type="match status" value="1"/>
</dbReference>
<dbReference type="Pfam" id="PF13180">
    <property type="entry name" value="PDZ_2"/>
    <property type="match status" value="1"/>
</dbReference>
<comment type="function">
    <text evidence="2">Might be efficient in the degradation of transiently denatured and unfolded proteins which accumulate in the periplasm following stress conditions.</text>
</comment>
<evidence type="ECO:0000256" key="16">
    <source>
        <dbReference type="PIRSR" id="PIRSR611782-2"/>
    </source>
</evidence>
<feature type="binding site" evidence="16">
    <location>
        <position position="150"/>
    </location>
    <ligand>
        <name>substrate</name>
    </ligand>
</feature>
<dbReference type="PANTHER" id="PTHR22939:SF130">
    <property type="entry name" value="PERIPLASMIC SERINE ENDOPROTEASE DEGP-LIKE-RELATED"/>
    <property type="match status" value="1"/>
</dbReference>
<evidence type="ECO:0000256" key="4">
    <source>
        <dbReference type="ARBA" id="ARBA00010541"/>
    </source>
</evidence>
<protein>
    <recommendedName>
        <fullName evidence="6">Probable periplasmic serine endoprotease DegP-like</fullName>
        <ecNumber evidence="5">3.4.21.107</ecNumber>
    </recommendedName>
    <alternativeName>
        <fullName evidence="14">Protease Do</fullName>
    </alternativeName>
</protein>
<dbReference type="Pfam" id="PF17820">
    <property type="entry name" value="PDZ_6"/>
    <property type="match status" value="1"/>
</dbReference>
<keyword evidence="8" id="KW-0732">Signal</keyword>
<dbReference type="OrthoDB" id="9758917at2"/>
<keyword evidence="12" id="KW-0720">Serine protease</keyword>
<evidence type="ECO:0000256" key="13">
    <source>
        <dbReference type="ARBA" id="ARBA00023016"/>
    </source>
</evidence>
<dbReference type="GO" id="GO:0004252">
    <property type="term" value="F:serine-type endopeptidase activity"/>
    <property type="evidence" value="ECO:0007669"/>
    <property type="project" value="InterPro"/>
</dbReference>
<proteinExistence type="inferred from homology"/>
<dbReference type="InterPro" id="IPR001478">
    <property type="entry name" value="PDZ"/>
</dbReference>
<feature type="active site" description="Charge relay system" evidence="15">
    <location>
        <position position="150"/>
    </location>
</feature>
<sequence length="481" mass="50675">MIRQAIQPTTVKAFSTMLVTGLLMVASIPAIADGLPNLMDVIEKNRNSVVNIATKGSASPTAAASSGLDLDSLPPQLREFFKNMPQPDSNSQGQSRARPFNSLGSGFITSSDGYVVTNAHVIDDAESIRVTLKDRRELDAKLIGVDEASDIALLKIDAKDLPAVTIGDSSKLKVGQWVVAIGAPFGLEHSASQGIVSALARSLNQANTTYVPFIQTDVAVNPGNSGGPLFDLKGNVVGVNSMIYSRSGGYQGISFSIPSNTVRNVINQLKEKGFVSRGKLGVHIQDVSQDLADSFNLPSPTGALVSKIEKGSAADKAGFQHGDVIITYDSTPVYTSSDLPPLVGNTEIGKVVSVTVIRAGSEKKLDVTVGTLTKDAKAEVVSDARTKGSLGVVVGVLSPEQRDKISASYKGGVVVNQVMANSIAQEAGIVINDIIVSFNKREITSGDDLKQAMKDAPKGKAVPLLVIREDSARYITAYIPK</sequence>
<evidence type="ECO:0000256" key="12">
    <source>
        <dbReference type="ARBA" id="ARBA00022825"/>
    </source>
</evidence>
<name>A0A317CM80_9GAMM</name>
<gene>
    <name evidence="18" type="ORF">DKT75_03625</name>
</gene>
<evidence type="ECO:0000256" key="15">
    <source>
        <dbReference type="PIRSR" id="PIRSR611782-1"/>
    </source>
</evidence>
<keyword evidence="10" id="KW-0574">Periplasm</keyword>
<organism evidence="18 19">
    <name type="scientific">Leucothrix arctica</name>
    <dbReference type="NCBI Taxonomy" id="1481894"/>
    <lineage>
        <taxon>Bacteria</taxon>
        <taxon>Pseudomonadati</taxon>
        <taxon>Pseudomonadota</taxon>
        <taxon>Gammaproteobacteria</taxon>
        <taxon>Thiotrichales</taxon>
        <taxon>Thiotrichaceae</taxon>
        <taxon>Leucothrix</taxon>
    </lineage>
</organism>
<dbReference type="SUPFAM" id="SSF50156">
    <property type="entry name" value="PDZ domain-like"/>
    <property type="match status" value="2"/>
</dbReference>
<dbReference type="Gene3D" id="2.40.10.120">
    <property type="match status" value="1"/>
</dbReference>
<evidence type="ECO:0000256" key="1">
    <source>
        <dbReference type="ARBA" id="ARBA00001772"/>
    </source>
</evidence>
<evidence type="ECO:0000313" key="19">
    <source>
        <dbReference type="Proteomes" id="UP000245506"/>
    </source>
</evidence>
<feature type="binding site" evidence="16">
    <location>
        <begin position="223"/>
        <end position="225"/>
    </location>
    <ligand>
        <name>substrate</name>
    </ligand>
</feature>
<dbReference type="InterPro" id="IPR001940">
    <property type="entry name" value="Peptidase_S1C"/>
</dbReference>
<comment type="caution">
    <text evidence="18">The sequence shown here is derived from an EMBL/GenBank/DDBJ whole genome shotgun (WGS) entry which is preliminary data.</text>
</comment>
<dbReference type="InterPro" id="IPR009003">
    <property type="entry name" value="Peptidase_S1_PA"/>
</dbReference>
<dbReference type="Pfam" id="PF13365">
    <property type="entry name" value="Trypsin_2"/>
    <property type="match status" value="1"/>
</dbReference>
<dbReference type="InterPro" id="IPR036034">
    <property type="entry name" value="PDZ_sf"/>
</dbReference>
<evidence type="ECO:0000256" key="10">
    <source>
        <dbReference type="ARBA" id="ARBA00022764"/>
    </source>
</evidence>
<dbReference type="PROSITE" id="PS50106">
    <property type="entry name" value="PDZ"/>
    <property type="match status" value="1"/>
</dbReference>
<evidence type="ECO:0000256" key="6">
    <source>
        <dbReference type="ARBA" id="ARBA00013958"/>
    </source>
</evidence>
<dbReference type="RefSeq" id="WP_109822071.1">
    <property type="nucleotide sequence ID" value="NZ_QGKL01000011.1"/>
</dbReference>
<dbReference type="NCBIfam" id="TIGR02037">
    <property type="entry name" value="degP_htrA_DO"/>
    <property type="match status" value="1"/>
</dbReference>
<evidence type="ECO:0000256" key="5">
    <source>
        <dbReference type="ARBA" id="ARBA00013035"/>
    </source>
</evidence>
<evidence type="ECO:0000256" key="11">
    <source>
        <dbReference type="ARBA" id="ARBA00022801"/>
    </source>
</evidence>
<dbReference type="CDD" id="cd10839">
    <property type="entry name" value="cpPDZ1_DegP-like"/>
    <property type="match status" value="1"/>
</dbReference>
<evidence type="ECO:0000256" key="2">
    <source>
        <dbReference type="ARBA" id="ARBA00002610"/>
    </source>
</evidence>
<dbReference type="InterPro" id="IPR041489">
    <property type="entry name" value="PDZ_6"/>
</dbReference>
<feature type="active site" description="Charge relay system" evidence="15">
    <location>
        <position position="225"/>
    </location>
</feature>
<accession>A0A317CM80</accession>
<evidence type="ECO:0000256" key="3">
    <source>
        <dbReference type="ARBA" id="ARBA00004418"/>
    </source>
</evidence>
<comment type="similarity">
    <text evidence="4">Belongs to the peptidase S1C family.</text>
</comment>
<comment type="catalytic activity">
    <reaction evidence="1">
        <text>Acts on substrates that are at least partially unfolded. The cleavage site P1 residue is normally between a pair of hydrophobic residues, such as Val-|-Val.</text>
        <dbReference type="EC" id="3.4.21.107"/>
    </reaction>
</comment>
<dbReference type="AlphaFoldDB" id="A0A317CM80"/>
<evidence type="ECO:0000256" key="9">
    <source>
        <dbReference type="ARBA" id="ARBA00022737"/>
    </source>
</evidence>
<keyword evidence="13" id="KW-0346">Stress response</keyword>
<evidence type="ECO:0000256" key="14">
    <source>
        <dbReference type="ARBA" id="ARBA00032850"/>
    </source>
</evidence>
<dbReference type="EC" id="3.4.21.107" evidence="5"/>
<evidence type="ECO:0000313" key="18">
    <source>
        <dbReference type="EMBL" id="PWQ98553.1"/>
    </source>
</evidence>
<evidence type="ECO:0000256" key="7">
    <source>
        <dbReference type="ARBA" id="ARBA00022670"/>
    </source>
</evidence>
<dbReference type="SUPFAM" id="SSF50494">
    <property type="entry name" value="Trypsin-like serine proteases"/>
    <property type="match status" value="1"/>
</dbReference>
<dbReference type="GO" id="GO:0006508">
    <property type="term" value="P:proteolysis"/>
    <property type="evidence" value="ECO:0007669"/>
    <property type="project" value="UniProtKB-KW"/>
</dbReference>
<reference evidence="18 19" key="1">
    <citation type="submission" date="2018-05" db="EMBL/GenBank/DDBJ databases">
        <title>Leucothrix arctica sp. nov., isolated from Arctic seawater.</title>
        <authorList>
            <person name="Choi A."/>
            <person name="Baek K."/>
        </authorList>
    </citation>
    <scope>NUCLEOTIDE SEQUENCE [LARGE SCALE GENOMIC DNA]</scope>
    <source>
        <strain evidence="18 19">IMCC9719</strain>
    </source>
</reference>
<feature type="active site" description="Charge relay system" evidence="15">
    <location>
        <position position="120"/>
    </location>
</feature>
<keyword evidence="11" id="KW-0378">Hydrolase</keyword>
<keyword evidence="19" id="KW-1185">Reference proteome</keyword>
<dbReference type="InterPro" id="IPR011782">
    <property type="entry name" value="Pept_S1C_Do"/>
</dbReference>
<dbReference type="GO" id="GO:0042597">
    <property type="term" value="C:periplasmic space"/>
    <property type="evidence" value="ECO:0007669"/>
    <property type="project" value="UniProtKB-SubCell"/>
</dbReference>
<dbReference type="EMBL" id="QGKL01000011">
    <property type="protein sequence ID" value="PWQ98553.1"/>
    <property type="molecule type" value="Genomic_DNA"/>
</dbReference>
<feature type="binding site" evidence="16">
    <location>
        <position position="120"/>
    </location>
    <ligand>
        <name>substrate</name>
    </ligand>
</feature>
<feature type="domain" description="PDZ" evidence="17">
    <location>
        <begin position="276"/>
        <end position="333"/>
    </location>
</feature>